<feature type="region of interest" description="Disordered" evidence="6">
    <location>
        <begin position="1"/>
        <end position="21"/>
    </location>
</feature>
<dbReference type="GO" id="GO:0005852">
    <property type="term" value="C:eukaryotic translation initiation factor 3 complex"/>
    <property type="evidence" value="ECO:0007669"/>
    <property type="project" value="UniProtKB-UniRule"/>
</dbReference>
<evidence type="ECO:0000256" key="2">
    <source>
        <dbReference type="ARBA" id="ARBA00022540"/>
    </source>
</evidence>
<keyword evidence="3" id="KW-0694">RNA-binding</keyword>
<dbReference type="GO" id="GO:0002191">
    <property type="term" value="P:cap-dependent translational initiation"/>
    <property type="evidence" value="ECO:0007669"/>
    <property type="project" value="UniProtKB-UniRule"/>
</dbReference>
<dbReference type="Pfam" id="PF05091">
    <property type="entry name" value="eIF-3_zeta"/>
    <property type="match status" value="1"/>
</dbReference>
<comment type="domain">
    <text evidence="5">The RNA gate region regulates mRNA cap recognition to prevent promiscuous mRNA-binding before assembly of eif3d into the full eukaryotic translation initiation factor 3 (eIF-3) complex.</text>
</comment>
<gene>
    <name evidence="7" type="ORF">MPSI1_002481</name>
</gene>
<feature type="compositionally biased region" description="Basic and acidic residues" evidence="6">
    <location>
        <begin position="593"/>
        <end position="605"/>
    </location>
</feature>
<evidence type="ECO:0000313" key="7">
    <source>
        <dbReference type="EMBL" id="WFD43816.1"/>
    </source>
</evidence>
<accession>A0AAF0JL32</accession>
<dbReference type="PIRSF" id="PIRSF016281">
    <property type="entry name" value="EIF-3_zeta"/>
    <property type="match status" value="1"/>
</dbReference>
<name>A0AAF0JL32_9BASI</name>
<comment type="subunit">
    <text evidence="5">Component of the eukaryotic translation initiation factor 3 (eIF-3) complex.</text>
</comment>
<keyword evidence="1 5" id="KW-0963">Cytoplasm</keyword>
<feature type="compositionally biased region" description="Low complexity" evidence="6">
    <location>
        <begin position="130"/>
        <end position="139"/>
    </location>
</feature>
<keyword evidence="2 5" id="KW-0396">Initiation factor</keyword>
<feature type="compositionally biased region" description="Acidic residues" evidence="6">
    <location>
        <begin position="582"/>
        <end position="592"/>
    </location>
</feature>
<protein>
    <recommendedName>
        <fullName evidence="5">Eukaryotic translation initiation factor 3 subunit D</fullName>
        <shortName evidence="5">eIF3d</shortName>
    </recommendedName>
</protein>
<dbReference type="HAMAP" id="MF_03003">
    <property type="entry name" value="eIF3d"/>
    <property type="match status" value="1"/>
</dbReference>
<dbReference type="AlphaFoldDB" id="A0AAF0JL32"/>
<dbReference type="GO" id="GO:0003743">
    <property type="term" value="F:translation initiation factor activity"/>
    <property type="evidence" value="ECO:0007669"/>
    <property type="project" value="UniProtKB-UniRule"/>
</dbReference>
<feature type="region of interest" description="Disordered" evidence="6">
    <location>
        <begin position="578"/>
        <end position="605"/>
    </location>
</feature>
<evidence type="ECO:0000256" key="1">
    <source>
        <dbReference type="ARBA" id="ARBA00022490"/>
    </source>
</evidence>
<evidence type="ECO:0000256" key="3">
    <source>
        <dbReference type="ARBA" id="ARBA00022884"/>
    </source>
</evidence>
<organism evidence="7 8">
    <name type="scientific">Malassezia psittaci</name>
    <dbReference type="NCBI Taxonomy" id="1821823"/>
    <lineage>
        <taxon>Eukaryota</taxon>
        <taxon>Fungi</taxon>
        <taxon>Dikarya</taxon>
        <taxon>Basidiomycota</taxon>
        <taxon>Ustilaginomycotina</taxon>
        <taxon>Malasseziomycetes</taxon>
        <taxon>Malasseziales</taxon>
        <taxon>Malasseziaceae</taxon>
        <taxon>Malassezia</taxon>
    </lineage>
</organism>
<dbReference type="GO" id="GO:0001732">
    <property type="term" value="P:formation of cytoplasmic translation initiation complex"/>
    <property type="evidence" value="ECO:0007669"/>
    <property type="project" value="UniProtKB-UniRule"/>
</dbReference>
<feature type="region of interest" description="Disordered" evidence="6">
    <location>
        <begin position="327"/>
        <end position="346"/>
    </location>
</feature>
<comment type="subcellular location">
    <subcellularLocation>
        <location evidence="5">Cytoplasm</location>
    </subcellularLocation>
</comment>
<dbReference type="EMBL" id="CP118377">
    <property type="protein sequence ID" value="WFD43816.1"/>
    <property type="molecule type" value="Genomic_DNA"/>
</dbReference>
<evidence type="ECO:0000313" key="8">
    <source>
        <dbReference type="Proteomes" id="UP001214628"/>
    </source>
</evidence>
<evidence type="ECO:0000256" key="5">
    <source>
        <dbReference type="HAMAP-Rule" id="MF_03003"/>
    </source>
</evidence>
<evidence type="ECO:0000256" key="4">
    <source>
        <dbReference type="ARBA" id="ARBA00022917"/>
    </source>
</evidence>
<keyword evidence="4 5" id="KW-0648">Protein biosynthesis</keyword>
<dbReference type="PANTHER" id="PTHR12399:SF0">
    <property type="entry name" value="EUKARYOTIC TRANSLATION INITIATION FACTOR 3 SUBUNIT D"/>
    <property type="match status" value="1"/>
</dbReference>
<evidence type="ECO:0000256" key="6">
    <source>
        <dbReference type="SAM" id="MobiDB-lite"/>
    </source>
</evidence>
<dbReference type="GO" id="GO:0098808">
    <property type="term" value="F:mRNA cap binding"/>
    <property type="evidence" value="ECO:0007669"/>
    <property type="project" value="UniProtKB-UniRule"/>
</dbReference>
<comment type="similarity">
    <text evidence="5">Belongs to the eIF-3 subunit D family.</text>
</comment>
<feature type="region of interest" description="Disordered" evidence="6">
    <location>
        <begin position="117"/>
        <end position="181"/>
    </location>
</feature>
<sequence length="605" mass="66884">MAHFQLPKVATDDGLWGPPTGKEATLALPEDFQQIPFSPFLKGDRIGRIADWNTAGSTTDDRNAANTVTARSLRNARNGTSSNQASGAPMNTFAYFHAEDESSFSVVDNSRSATARRGAASGAARGGRGAAQAGVRSAAFTRGNAQTSSPSGRGGRGGGRLAPAATMQRGARRGGYRDWERTQRKAREASITVAPDWEKLSEMDFVRLHKLRLDVEAPEDLASYGFLQPYDRSYDRVSVRFERPLQPRDRVHYSPTTSDDPVIQQIAEEPNNKAQVFITDSILAVLMCAPRSVYPWDIVITKTEDGKMFFDKRANGPFDFVTVNENASEPPIELKDPANGPNPERNARARINTPSALSLEATFVNENFGFQVCDETKKPYKFENPNPFHRSSDEGQLASCAYRYRRFNLSTNEEDPVEMVVRTELNAMIPGASSKAPPSQLITIRTLNEFDSRAPGAGGAPDWRSRLDQSRGAVVATEMKNNSFKLARFTVQSILAGADNMKVGFISRANPLDPYRHVIMGTSWFKPKELATQMAYSLANGWGIVRTIVDLVRDAEPGKFVLVKDPNRPIIQFFRVPNDFDQTGDDEEEEEMDVSKPEPKDVEQA</sequence>
<dbReference type="Proteomes" id="UP001214628">
    <property type="component" value="Chromosome 3"/>
</dbReference>
<reference evidence="7" key="1">
    <citation type="submission" date="2023-02" db="EMBL/GenBank/DDBJ databases">
        <title>Mating type loci evolution in Malassezia.</title>
        <authorList>
            <person name="Coelho M.A."/>
        </authorList>
    </citation>
    <scope>NUCLEOTIDE SEQUENCE</scope>
    <source>
        <strain evidence="7">CBS 14136</strain>
    </source>
</reference>
<keyword evidence="8" id="KW-1185">Reference proteome</keyword>
<dbReference type="GO" id="GO:0033290">
    <property type="term" value="C:eukaryotic 48S preinitiation complex"/>
    <property type="evidence" value="ECO:0007669"/>
    <property type="project" value="UniProtKB-UniRule"/>
</dbReference>
<feature type="region of interest" description="RNA gate" evidence="5">
    <location>
        <begin position="317"/>
        <end position="331"/>
    </location>
</feature>
<proteinExistence type="inferred from homology"/>
<dbReference type="GO" id="GO:0016282">
    <property type="term" value="C:eukaryotic 43S preinitiation complex"/>
    <property type="evidence" value="ECO:0007669"/>
    <property type="project" value="UniProtKB-UniRule"/>
</dbReference>
<dbReference type="PANTHER" id="PTHR12399">
    <property type="entry name" value="EUKARYOTIC TRANSLATION INITIATION FACTOR 3 SUBUNIT 7"/>
    <property type="match status" value="1"/>
</dbReference>
<comment type="function">
    <text evidence="5">mRNA cap-binding component of the eukaryotic translation initiation factor 3 (eIF-3) complex, which is involved in protein synthesis of a specialized repertoire of mRNAs and, together with other initiation factors, stimulates binding of mRNA and methionyl-tRNAi to the 40S ribosome. The eIF-3 complex specifically targets and initiates translation of a subset of mRNAs involved in cell proliferation. In the eIF-3 complex, eif3d specifically recognizes and binds the 7-methylguanosine cap of a subset of mRNAs.</text>
</comment>
<dbReference type="InterPro" id="IPR007783">
    <property type="entry name" value="eIF3d"/>
</dbReference>